<dbReference type="InterPro" id="IPR001810">
    <property type="entry name" value="F-box_dom"/>
</dbReference>
<dbReference type="GeneID" id="63686319"/>
<dbReference type="InterPro" id="IPR036047">
    <property type="entry name" value="F-box-like_dom_sf"/>
</dbReference>
<feature type="region of interest" description="Disordered" evidence="1">
    <location>
        <begin position="1"/>
        <end position="26"/>
    </location>
</feature>
<dbReference type="Pfam" id="PF12937">
    <property type="entry name" value="F-box-like"/>
    <property type="match status" value="1"/>
</dbReference>
<keyword evidence="4" id="KW-1185">Reference proteome</keyword>
<dbReference type="Proteomes" id="UP000030653">
    <property type="component" value="Unassembled WGS sequence"/>
</dbReference>
<feature type="domain" description="F-box" evidence="2">
    <location>
        <begin position="116"/>
        <end position="166"/>
    </location>
</feature>
<proteinExistence type="predicted"/>
<dbReference type="SUPFAM" id="SSF81383">
    <property type="entry name" value="F-box domain"/>
    <property type="match status" value="1"/>
</dbReference>
<dbReference type="RefSeq" id="XP_040626980.1">
    <property type="nucleotide sequence ID" value="XM_040771257.1"/>
</dbReference>
<reference evidence="3 4" key="1">
    <citation type="journal article" date="2012" name="Science">
        <title>The Paleozoic origin of enzymatic lignin decomposition reconstructed from 31 fungal genomes.</title>
        <authorList>
            <person name="Floudas D."/>
            <person name="Binder M."/>
            <person name="Riley R."/>
            <person name="Barry K."/>
            <person name="Blanchette R.A."/>
            <person name="Henrissat B."/>
            <person name="Martinez A.T."/>
            <person name="Otillar R."/>
            <person name="Spatafora J.W."/>
            <person name="Yadav J.S."/>
            <person name="Aerts A."/>
            <person name="Benoit I."/>
            <person name="Boyd A."/>
            <person name="Carlson A."/>
            <person name="Copeland A."/>
            <person name="Coutinho P.M."/>
            <person name="de Vries R.P."/>
            <person name="Ferreira P."/>
            <person name="Findley K."/>
            <person name="Foster B."/>
            <person name="Gaskell J."/>
            <person name="Glotzer D."/>
            <person name="Gorecki P."/>
            <person name="Heitman J."/>
            <person name="Hesse C."/>
            <person name="Hori C."/>
            <person name="Igarashi K."/>
            <person name="Jurgens J.A."/>
            <person name="Kallen N."/>
            <person name="Kersten P."/>
            <person name="Kohler A."/>
            <person name="Kuees U."/>
            <person name="Kumar T.K.A."/>
            <person name="Kuo A."/>
            <person name="LaButti K."/>
            <person name="Larrondo L.F."/>
            <person name="Lindquist E."/>
            <person name="Ling A."/>
            <person name="Lombard V."/>
            <person name="Lucas S."/>
            <person name="Lundell T."/>
            <person name="Martin R."/>
            <person name="McLaughlin D.J."/>
            <person name="Morgenstern I."/>
            <person name="Morin E."/>
            <person name="Murat C."/>
            <person name="Nagy L.G."/>
            <person name="Nolan M."/>
            <person name="Ohm R.A."/>
            <person name="Patyshakuliyeva A."/>
            <person name="Rokas A."/>
            <person name="Ruiz-Duenas F.J."/>
            <person name="Sabat G."/>
            <person name="Salamov A."/>
            <person name="Samejima M."/>
            <person name="Schmutz J."/>
            <person name="Slot J.C."/>
            <person name="St John F."/>
            <person name="Stenlid J."/>
            <person name="Sun H."/>
            <person name="Sun S."/>
            <person name="Syed K."/>
            <person name="Tsang A."/>
            <person name="Wiebenga A."/>
            <person name="Young D."/>
            <person name="Pisabarro A."/>
            <person name="Eastwood D.C."/>
            <person name="Martin F."/>
            <person name="Cullen D."/>
            <person name="Grigoriev I.V."/>
            <person name="Hibbett D.S."/>
        </authorList>
    </citation>
    <scope>NUCLEOTIDE SEQUENCE [LARGE SCALE GENOMIC DNA]</scope>
    <source>
        <strain evidence="3 4">DJM-731 SS1</strain>
    </source>
</reference>
<dbReference type="Gene3D" id="3.80.10.10">
    <property type="entry name" value="Ribonuclease Inhibitor"/>
    <property type="match status" value="1"/>
</dbReference>
<sequence>MSAPTPTHPANSSHQQPVQPQPPMHVTQPTYFSQQILPPLHPPYPTPHFAPIMNPGPLVYHGQHHMPIPHRHMILLHAQRYAKDVKRKALDMAQATEYFHLLGQAVFSAQGRRTPIARMPVEVLAQIFNWAKDELPNEYAFQFTIARVCKHWRRIVFSAPSMWSDYDIWNDITLMEANRFIMMYSKATRLNISIEGVWCHDASNISADEMFKFLKRWQHRIEKLNFQGCSHIIKESFMNVFQENLRIRDMSLRIAACGVKHLEMADGPIPRLETSLERLFIDLENPRIVQINAPALKKLIINARRSSIEDIFQTIRECGHIEELTLTFSDDVHWSYETDMESKWLELPNLRNLRLQDLPVLVWEKMRVLWTPRLDILTIIGDQRNGYAPDPRFHVPFLFLLQHNRTLREVLFDIDNIDLMPLVERMTDTNKYSMLPNLEMFGVRSRRTGPVNYRSHWAGPMVDTVFDPVLCPVIRDFARARAAGPPCFGRLKELSLFPRPGARQMPDMLTLPGVKLDFTPATYKRVSYHDL</sequence>
<evidence type="ECO:0000256" key="1">
    <source>
        <dbReference type="SAM" id="MobiDB-lite"/>
    </source>
</evidence>
<dbReference type="EMBL" id="JH795868">
    <property type="protein sequence ID" value="EJU00083.1"/>
    <property type="molecule type" value="Genomic_DNA"/>
</dbReference>
<gene>
    <name evidence="3" type="ORF">DACRYDRAFT_17128</name>
</gene>
<evidence type="ECO:0000313" key="3">
    <source>
        <dbReference type="EMBL" id="EJU00083.1"/>
    </source>
</evidence>
<feature type="compositionally biased region" description="Polar residues" evidence="1">
    <location>
        <begin position="1"/>
        <end position="13"/>
    </location>
</feature>
<evidence type="ECO:0000259" key="2">
    <source>
        <dbReference type="Pfam" id="PF12937"/>
    </source>
</evidence>
<accession>M5G8J1</accession>
<dbReference type="AlphaFoldDB" id="M5G8J1"/>
<name>M5G8J1_DACPD</name>
<organism evidence="3 4">
    <name type="scientific">Dacryopinax primogenitus (strain DJM 731)</name>
    <name type="common">Brown rot fungus</name>
    <dbReference type="NCBI Taxonomy" id="1858805"/>
    <lineage>
        <taxon>Eukaryota</taxon>
        <taxon>Fungi</taxon>
        <taxon>Dikarya</taxon>
        <taxon>Basidiomycota</taxon>
        <taxon>Agaricomycotina</taxon>
        <taxon>Dacrymycetes</taxon>
        <taxon>Dacrymycetales</taxon>
        <taxon>Dacrymycetaceae</taxon>
        <taxon>Dacryopinax</taxon>
    </lineage>
</organism>
<dbReference type="HOGENOM" id="CLU_512893_0_0_1"/>
<dbReference type="SUPFAM" id="SSF52047">
    <property type="entry name" value="RNI-like"/>
    <property type="match status" value="1"/>
</dbReference>
<dbReference type="OrthoDB" id="2269034at2759"/>
<feature type="compositionally biased region" description="Low complexity" evidence="1">
    <location>
        <begin position="14"/>
        <end position="26"/>
    </location>
</feature>
<evidence type="ECO:0000313" key="4">
    <source>
        <dbReference type="Proteomes" id="UP000030653"/>
    </source>
</evidence>
<protein>
    <recommendedName>
        <fullName evidence="2">F-box domain-containing protein</fullName>
    </recommendedName>
</protein>
<dbReference type="InterPro" id="IPR032675">
    <property type="entry name" value="LRR_dom_sf"/>
</dbReference>
<dbReference type="STRING" id="1858805.M5G8J1"/>